<dbReference type="InterPro" id="IPR051083">
    <property type="entry name" value="GrpII_Intron_Splice-Mob/Def"/>
</dbReference>
<gene>
    <name evidence="2" type="ORF">I9054_010730</name>
</gene>
<dbReference type="RefSeq" id="WP_198114792.1">
    <property type="nucleotide sequence ID" value="NZ_CP066121.1"/>
</dbReference>
<evidence type="ECO:0000313" key="2">
    <source>
        <dbReference type="EMBL" id="UUN99887.1"/>
    </source>
</evidence>
<dbReference type="InterPro" id="IPR043502">
    <property type="entry name" value="DNA/RNA_pol_sf"/>
</dbReference>
<dbReference type="PROSITE" id="PS50878">
    <property type="entry name" value="RT_POL"/>
    <property type="match status" value="1"/>
</dbReference>
<comment type="similarity">
    <text evidence="1">Belongs to the bacterial reverse transcriptase family.</text>
</comment>
<sequence>MIKKNKTCLAQVAEFSNLEQAWAHIWANAKRQSKNSLDLDNLSLNDFNLDKKNRLRSISRKLVEGNYNFNNLHPFLIPKPNGKFRLICVPTIEDRIVQRALLLVLNQHYHKKFDNGISYGFISQKTVKDAAIQACTLRKTHQWVYKTDISAFFDNVDREKLIEKIKSFIKHRSLHKLLFLSVSREVQTTSLAQEKRIKKLGIQKGLGVRQGMPLSPFFANLFLESFDNEIKATGLRAVRYADDLIFFAKTEAECHLINDFCRKKLKKLELTIPHLEEKNSKTVIYKPNETVEFLGLGLSPKRSGADYELILTKQQIDAIRTELLQLGSIQQLLDNNIKLANLGNAIDSRISGYKAAYADCITNYEELENQLENLQQKILLNIYGPSGLDINISKLTSEKRKFLGLS</sequence>
<accession>A0A8I1DH12</accession>
<dbReference type="GO" id="GO:0003964">
    <property type="term" value="F:RNA-directed DNA polymerase activity"/>
    <property type="evidence" value="ECO:0007669"/>
    <property type="project" value="UniProtKB-KW"/>
</dbReference>
<dbReference type="InterPro" id="IPR000477">
    <property type="entry name" value="RT_dom"/>
</dbReference>
<proteinExistence type="inferred from homology"/>
<dbReference type="PANTHER" id="PTHR34047">
    <property type="entry name" value="NUCLEAR INTRON MATURASE 1, MITOCHONDRIAL-RELATED"/>
    <property type="match status" value="1"/>
</dbReference>
<name>A0A8I1DH12_ACIBZ</name>
<dbReference type="PANTHER" id="PTHR34047:SF8">
    <property type="entry name" value="PROTEIN YKFC"/>
    <property type="match status" value="1"/>
</dbReference>
<protein>
    <submittedName>
        <fullName evidence="2">RNA-directed DNA polymerase</fullName>
    </submittedName>
</protein>
<evidence type="ECO:0000256" key="1">
    <source>
        <dbReference type="ARBA" id="ARBA00034120"/>
    </source>
</evidence>
<dbReference type="AlphaFoldDB" id="A0A8I1DH12"/>
<dbReference type="Proteomes" id="UP000644140">
    <property type="component" value="Chromosome"/>
</dbReference>
<dbReference type="SUPFAM" id="SSF56672">
    <property type="entry name" value="DNA/RNA polymerases"/>
    <property type="match status" value="1"/>
</dbReference>
<reference evidence="2" key="1">
    <citation type="submission" date="2022-02" db="EMBL/GenBank/DDBJ databases">
        <title>Characterization of Tn125 harboring carbapenem-resistant Acinetobacter bereziniae clinical isolates.</title>
        <authorList>
            <person name="Wong N.-K."/>
            <person name="Pan Q."/>
        </authorList>
    </citation>
    <scope>NUCLEOTIDE SEQUENCE</scope>
    <source>
        <strain evidence="2">GD03393</strain>
    </source>
</reference>
<organism evidence="2 3">
    <name type="scientific">Acinetobacter bereziniae</name>
    <name type="common">Acinetobacter genomosp. 10</name>
    <dbReference type="NCBI Taxonomy" id="106648"/>
    <lineage>
        <taxon>Bacteria</taxon>
        <taxon>Pseudomonadati</taxon>
        <taxon>Pseudomonadota</taxon>
        <taxon>Gammaproteobacteria</taxon>
        <taxon>Moraxellales</taxon>
        <taxon>Moraxellaceae</taxon>
        <taxon>Acinetobacter</taxon>
    </lineage>
</organism>
<dbReference type="Pfam" id="PF00078">
    <property type="entry name" value="RVT_1"/>
    <property type="match status" value="1"/>
</dbReference>
<dbReference type="CDD" id="cd01651">
    <property type="entry name" value="RT_G2_intron"/>
    <property type="match status" value="1"/>
</dbReference>
<keyword evidence="2" id="KW-0808">Transferase</keyword>
<keyword evidence="2" id="KW-0695">RNA-directed DNA polymerase</keyword>
<keyword evidence="2" id="KW-0548">Nucleotidyltransferase</keyword>
<evidence type="ECO:0000313" key="3">
    <source>
        <dbReference type="Proteomes" id="UP000644140"/>
    </source>
</evidence>
<dbReference type="EMBL" id="CP092085">
    <property type="protein sequence ID" value="UUN99887.1"/>
    <property type="molecule type" value="Genomic_DNA"/>
</dbReference>